<evidence type="ECO:0008006" key="4">
    <source>
        <dbReference type="Google" id="ProtNLM"/>
    </source>
</evidence>
<feature type="signal peptide" evidence="1">
    <location>
        <begin position="1"/>
        <end position="27"/>
    </location>
</feature>
<dbReference type="Proteomes" id="UP000265703">
    <property type="component" value="Unassembled WGS sequence"/>
</dbReference>
<protein>
    <recommendedName>
        <fullName evidence="4">DM13 domain-containing protein</fullName>
    </recommendedName>
</protein>
<organism evidence="2 3">
    <name type="scientific">Glomus cerebriforme</name>
    <dbReference type="NCBI Taxonomy" id="658196"/>
    <lineage>
        <taxon>Eukaryota</taxon>
        <taxon>Fungi</taxon>
        <taxon>Fungi incertae sedis</taxon>
        <taxon>Mucoromycota</taxon>
        <taxon>Glomeromycotina</taxon>
        <taxon>Glomeromycetes</taxon>
        <taxon>Glomerales</taxon>
        <taxon>Glomeraceae</taxon>
        <taxon>Glomus</taxon>
    </lineage>
</organism>
<dbReference type="EMBL" id="QKYT01000010">
    <property type="protein sequence ID" value="RIA98883.1"/>
    <property type="molecule type" value="Genomic_DNA"/>
</dbReference>
<evidence type="ECO:0000313" key="3">
    <source>
        <dbReference type="Proteomes" id="UP000265703"/>
    </source>
</evidence>
<gene>
    <name evidence="2" type="ORF">C1645_812202</name>
</gene>
<evidence type="ECO:0000256" key="1">
    <source>
        <dbReference type="SAM" id="SignalP"/>
    </source>
</evidence>
<proteinExistence type="predicted"/>
<keyword evidence="1" id="KW-0732">Signal</keyword>
<feature type="chain" id="PRO_5017240206" description="DM13 domain-containing protein" evidence="1">
    <location>
        <begin position="28"/>
        <end position="145"/>
    </location>
</feature>
<evidence type="ECO:0000313" key="2">
    <source>
        <dbReference type="EMBL" id="RIA98883.1"/>
    </source>
</evidence>
<sequence>MALTKMSKCLFMAIMTIFTFSTITVFASNSSSDPYVVFDSHGDIEKASGKISFIPDNNDIQVLGQFNTGLTINDKDAYDFLIFDDQEKLFGNETSNIVKRLIINPPGCAPFTYTTDSYEIDDLVGKYFVVKRSGDVIGKGEFLEA</sequence>
<accession>A0A397TKW6</accession>
<comment type="caution">
    <text evidence="2">The sequence shown here is derived from an EMBL/GenBank/DDBJ whole genome shotgun (WGS) entry which is preliminary data.</text>
</comment>
<name>A0A397TKW6_9GLOM</name>
<dbReference type="AlphaFoldDB" id="A0A397TKW6"/>
<reference evidence="2 3" key="1">
    <citation type="submission" date="2018-06" db="EMBL/GenBank/DDBJ databases">
        <title>Comparative genomics reveals the genomic features of Rhizophagus irregularis, R. cerebriforme, R. diaphanum and Gigaspora rosea, and their symbiotic lifestyle signature.</title>
        <authorList>
            <person name="Morin E."/>
            <person name="San Clemente H."/>
            <person name="Chen E.C.H."/>
            <person name="De La Providencia I."/>
            <person name="Hainaut M."/>
            <person name="Kuo A."/>
            <person name="Kohler A."/>
            <person name="Murat C."/>
            <person name="Tang N."/>
            <person name="Roy S."/>
            <person name="Loubradou J."/>
            <person name="Henrissat B."/>
            <person name="Grigoriev I.V."/>
            <person name="Corradi N."/>
            <person name="Roux C."/>
            <person name="Martin F.M."/>
        </authorList>
    </citation>
    <scope>NUCLEOTIDE SEQUENCE [LARGE SCALE GENOMIC DNA]</scope>
    <source>
        <strain evidence="2 3">DAOM 227022</strain>
    </source>
</reference>
<keyword evidence="3" id="KW-1185">Reference proteome</keyword>